<dbReference type="Proteomes" id="UP001549104">
    <property type="component" value="Unassembled WGS sequence"/>
</dbReference>
<reference evidence="1 2" key="1">
    <citation type="submission" date="2024-06" db="EMBL/GenBank/DDBJ databases">
        <title>Sorghum-associated microbial communities from plants grown in Nebraska, USA.</title>
        <authorList>
            <person name="Schachtman D."/>
        </authorList>
    </citation>
    <scope>NUCLEOTIDE SEQUENCE [LARGE SCALE GENOMIC DNA]</scope>
    <source>
        <strain evidence="1 2">1288</strain>
    </source>
</reference>
<comment type="caution">
    <text evidence="1">The sequence shown here is derived from an EMBL/GenBank/DDBJ whole genome shotgun (WGS) entry which is preliminary data.</text>
</comment>
<dbReference type="EMBL" id="JBEPME010000005">
    <property type="protein sequence ID" value="MET3658322.1"/>
    <property type="molecule type" value="Genomic_DNA"/>
</dbReference>
<gene>
    <name evidence="1" type="ORF">ABIC55_003439</name>
</gene>
<protein>
    <recommendedName>
        <fullName evidence="3">Prepilin-type N-terminal cleavage/methylation domain-containing protein</fullName>
    </recommendedName>
</protein>
<evidence type="ECO:0008006" key="3">
    <source>
        <dbReference type="Google" id="ProtNLM"/>
    </source>
</evidence>
<evidence type="ECO:0000313" key="2">
    <source>
        <dbReference type="Proteomes" id="UP001549104"/>
    </source>
</evidence>
<dbReference type="RefSeq" id="WP_354313949.1">
    <property type="nucleotide sequence ID" value="NZ_JBEPME010000005.1"/>
</dbReference>
<accession>A0ABV2KBQ9</accession>
<evidence type="ECO:0000313" key="1">
    <source>
        <dbReference type="EMBL" id="MET3658322.1"/>
    </source>
</evidence>
<keyword evidence="2" id="KW-1185">Reference proteome</keyword>
<proteinExistence type="predicted"/>
<organism evidence="1 2">
    <name type="scientific">Sporosarcina psychrophila</name>
    <name type="common">Bacillus psychrophilus</name>
    <dbReference type="NCBI Taxonomy" id="1476"/>
    <lineage>
        <taxon>Bacteria</taxon>
        <taxon>Bacillati</taxon>
        <taxon>Bacillota</taxon>
        <taxon>Bacilli</taxon>
        <taxon>Bacillales</taxon>
        <taxon>Caryophanaceae</taxon>
        <taxon>Sporosarcina</taxon>
    </lineage>
</organism>
<sequence>MKFIHNEKAFTLIEMMIIPNILNWKGHNRSVCERSKAVAINGKSH</sequence>
<name>A0ABV2KBQ9_SPOPS</name>